<dbReference type="AlphaFoldDB" id="A0A8S4R5G4"/>
<proteinExistence type="predicted"/>
<keyword evidence="2" id="KW-1185">Reference proteome</keyword>
<protein>
    <submittedName>
        <fullName evidence="1">Jg25726 protein</fullName>
    </submittedName>
</protein>
<evidence type="ECO:0000313" key="1">
    <source>
        <dbReference type="EMBL" id="CAH2228958.1"/>
    </source>
</evidence>
<evidence type="ECO:0000313" key="2">
    <source>
        <dbReference type="Proteomes" id="UP000838756"/>
    </source>
</evidence>
<organism evidence="1 2">
    <name type="scientific">Pararge aegeria aegeria</name>
    <dbReference type="NCBI Taxonomy" id="348720"/>
    <lineage>
        <taxon>Eukaryota</taxon>
        <taxon>Metazoa</taxon>
        <taxon>Ecdysozoa</taxon>
        <taxon>Arthropoda</taxon>
        <taxon>Hexapoda</taxon>
        <taxon>Insecta</taxon>
        <taxon>Pterygota</taxon>
        <taxon>Neoptera</taxon>
        <taxon>Endopterygota</taxon>
        <taxon>Lepidoptera</taxon>
        <taxon>Glossata</taxon>
        <taxon>Ditrysia</taxon>
        <taxon>Papilionoidea</taxon>
        <taxon>Nymphalidae</taxon>
        <taxon>Satyrinae</taxon>
        <taxon>Satyrini</taxon>
        <taxon>Parargina</taxon>
        <taxon>Pararge</taxon>
    </lineage>
</organism>
<reference evidence="1" key="1">
    <citation type="submission" date="2022-03" db="EMBL/GenBank/DDBJ databases">
        <authorList>
            <person name="Lindestad O."/>
        </authorList>
    </citation>
    <scope>NUCLEOTIDE SEQUENCE</scope>
</reference>
<feature type="non-terminal residue" evidence="1">
    <location>
        <position position="1"/>
    </location>
</feature>
<dbReference type="Proteomes" id="UP000838756">
    <property type="component" value="Unassembled WGS sequence"/>
</dbReference>
<accession>A0A8S4R5G4</accession>
<dbReference type="EMBL" id="CAKXAJ010024497">
    <property type="protein sequence ID" value="CAH2228958.1"/>
    <property type="molecule type" value="Genomic_DNA"/>
</dbReference>
<comment type="caution">
    <text evidence="1">The sequence shown here is derived from an EMBL/GenBank/DDBJ whole genome shotgun (WGS) entry which is preliminary data.</text>
</comment>
<gene>
    <name evidence="1" type="primary">jg25726</name>
    <name evidence="1" type="ORF">PAEG_LOCUS8458</name>
</gene>
<sequence length="91" mass="9899">AGSSKDLLNYTQNDDLDWPLTYDFPLASLVELEEEEFADDMALHESPILQPPANSPAPQSFHDSLSGSTIAAPYAEMEDDYVDAVRAAGIP</sequence>
<name>A0A8S4R5G4_9NEOP</name>